<feature type="transmembrane region" description="Helical" evidence="7">
    <location>
        <begin position="467"/>
        <end position="484"/>
    </location>
</feature>
<evidence type="ECO:0000313" key="10">
    <source>
        <dbReference type="Proteomes" id="UP000749040"/>
    </source>
</evidence>
<comment type="subcellular location">
    <subcellularLocation>
        <location evidence="1">Cell membrane</location>
        <topology evidence="1">Multi-pass membrane protein</topology>
    </subcellularLocation>
</comment>
<keyword evidence="2" id="KW-1003">Cell membrane</keyword>
<evidence type="ECO:0000256" key="2">
    <source>
        <dbReference type="ARBA" id="ARBA00022475"/>
    </source>
</evidence>
<dbReference type="RefSeq" id="WP_205359446.1">
    <property type="nucleotide sequence ID" value="NZ_JADKYB010000013.1"/>
</dbReference>
<keyword evidence="5 7" id="KW-0472">Membrane</keyword>
<evidence type="ECO:0000256" key="4">
    <source>
        <dbReference type="ARBA" id="ARBA00022989"/>
    </source>
</evidence>
<evidence type="ECO:0000259" key="8">
    <source>
        <dbReference type="Pfam" id="PF13515"/>
    </source>
</evidence>
<reference evidence="9 10" key="1">
    <citation type="submission" date="2021-01" db="EMBL/GenBank/DDBJ databases">
        <title>Streptomyces acididurans sp. nov., isolated from a peat swamp forest soil.</title>
        <authorList>
            <person name="Chantavorakit T."/>
            <person name="Duangmal K."/>
        </authorList>
    </citation>
    <scope>NUCLEOTIDE SEQUENCE [LARGE SCALE GENOMIC DNA]</scope>
    <source>
        <strain evidence="9 10">KK5PA1</strain>
    </source>
</reference>
<organism evidence="9 10">
    <name type="scientific">Actinacidiphila acididurans</name>
    <dbReference type="NCBI Taxonomy" id="2784346"/>
    <lineage>
        <taxon>Bacteria</taxon>
        <taxon>Bacillati</taxon>
        <taxon>Actinomycetota</taxon>
        <taxon>Actinomycetes</taxon>
        <taxon>Kitasatosporales</taxon>
        <taxon>Streptomycetaceae</taxon>
        <taxon>Actinacidiphila</taxon>
    </lineage>
</organism>
<comment type="caution">
    <text evidence="9">The sequence shown here is derived from an EMBL/GenBank/DDBJ whole genome shotgun (WGS) entry which is preliminary data.</text>
</comment>
<evidence type="ECO:0000256" key="5">
    <source>
        <dbReference type="ARBA" id="ARBA00023136"/>
    </source>
</evidence>
<accession>A0ABS2TXS2</accession>
<feature type="domain" description="Integral membrane bound transporter" evidence="8">
    <location>
        <begin position="357"/>
        <end position="477"/>
    </location>
</feature>
<keyword evidence="3 7" id="KW-0812">Transmembrane</keyword>
<keyword evidence="4 7" id="KW-1133">Transmembrane helix</keyword>
<evidence type="ECO:0000256" key="6">
    <source>
        <dbReference type="ARBA" id="ARBA00043993"/>
    </source>
</evidence>
<protein>
    <submittedName>
        <fullName evidence="9">FUSC family protein</fullName>
    </submittedName>
</protein>
<evidence type="ECO:0000256" key="1">
    <source>
        <dbReference type="ARBA" id="ARBA00004651"/>
    </source>
</evidence>
<feature type="transmembrane region" description="Helical" evidence="7">
    <location>
        <begin position="73"/>
        <end position="92"/>
    </location>
</feature>
<dbReference type="Pfam" id="PF13515">
    <property type="entry name" value="FUSC_2"/>
    <property type="match status" value="1"/>
</dbReference>
<keyword evidence="10" id="KW-1185">Reference proteome</keyword>
<comment type="similarity">
    <text evidence="6">Belongs to the YccS/YhfK family.</text>
</comment>
<feature type="transmembrane region" description="Helical" evidence="7">
    <location>
        <begin position="147"/>
        <end position="165"/>
    </location>
</feature>
<dbReference type="PANTHER" id="PTHR30509:SF9">
    <property type="entry name" value="MULTIDRUG RESISTANCE PROTEIN MDTO"/>
    <property type="match status" value="1"/>
</dbReference>
<feature type="transmembrane region" description="Helical" evidence="7">
    <location>
        <begin position="37"/>
        <end position="61"/>
    </location>
</feature>
<dbReference type="EMBL" id="JADKYB010000013">
    <property type="protein sequence ID" value="MBM9507592.1"/>
    <property type="molecule type" value="Genomic_DNA"/>
</dbReference>
<dbReference type="PANTHER" id="PTHR30509">
    <property type="entry name" value="P-HYDROXYBENZOIC ACID EFFLUX PUMP SUBUNIT-RELATED"/>
    <property type="match status" value="1"/>
</dbReference>
<evidence type="ECO:0000313" key="9">
    <source>
        <dbReference type="EMBL" id="MBM9507592.1"/>
    </source>
</evidence>
<name>A0ABS2TXS2_9ACTN</name>
<gene>
    <name evidence="9" type="ORF">ITX44_24225</name>
</gene>
<evidence type="ECO:0000256" key="7">
    <source>
        <dbReference type="SAM" id="Phobius"/>
    </source>
</evidence>
<dbReference type="Proteomes" id="UP000749040">
    <property type="component" value="Unassembled WGS sequence"/>
</dbReference>
<feature type="transmembrane region" description="Helical" evidence="7">
    <location>
        <begin position="390"/>
        <end position="410"/>
    </location>
</feature>
<evidence type="ECO:0000256" key="3">
    <source>
        <dbReference type="ARBA" id="ARBA00022692"/>
    </source>
</evidence>
<feature type="transmembrane region" description="Helical" evidence="7">
    <location>
        <begin position="440"/>
        <end position="461"/>
    </location>
</feature>
<sequence>MRVQRFTLPVWLAHTLHWQRGPVPWQAVVRSTLSAGALLAVGGAAGHPTSGVIAALGAMLTTFADRPGSRRRSVPHLGLPALAGAVGMLAGTPLSGSPLLTLALTGLALVAGALSAAGPVASTAGTQFLITAVLAAGMPLPEPAWQRAALFLAGACWTVLLRVALPAPGARLDFLDGERAAVAAAYDAVADLLAAAGGPHALARRAALTAALDRAQDALAAPRRWHRPTATERLLRARFTAVLPLAEAATALTWAAALVPARAAEGPRRLAAAVRSGTLPGPLPAPLREGPGLRALDDALLRAAVAFGSTPPARMPRHPRPAAHEDPAPLRTAARRVFGPAGREYGVRVAGCVAASTAAAQALHPHHWYWLPVTAVFLVKPDLGPLASRAINRALGTVAGALLFAVPAAALPAGGPWPYALALACSAALPVAGRHFAAQTGVVTLMALAFVTVGGDKGAYWNRIGDTLLACAIVLLVGHLPWPVRRGADVRARLTDAAAATDAYLGHVLDGPGDREHRFALRRAAYRSLAHARSAAELAAAELPSLARHSRGATGRVADLERLVDAATATAVHLDHGDPAARARLLELAGERSPRPAARTAP</sequence>
<dbReference type="InterPro" id="IPR049453">
    <property type="entry name" value="Memb_transporter_dom"/>
</dbReference>
<proteinExistence type="inferred from homology"/>